<dbReference type="OrthoDB" id="448448at2759"/>
<dbReference type="VEuPathDB" id="FungiDB:VP01_1268g7"/>
<dbReference type="GO" id="GO:0008094">
    <property type="term" value="F:ATP-dependent activity, acting on DNA"/>
    <property type="evidence" value="ECO:0007669"/>
    <property type="project" value="TreeGrafter"/>
</dbReference>
<evidence type="ECO:0000256" key="2">
    <source>
        <dbReference type="ARBA" id="ARBA00022801"/>
    </source>
</evidence>
<feature type="domain" description="SNF2 N-terminal" evidence="4">
    <location>
        <begin position="1"/>
        <end position="125"/>
    </location>
</feature>
<dbReference type="GO" id="GO:0006281">
    <property type="term" value="P:DNA repair"/>
    <property type="evidence" value="ECO:0007669"/>
    <property type="project" value="TreeGrafter"/>
</dbReference>
<gene>
    <name evidence="5" type="ORF">VP01_1268g7</name>
</gene>
<evidence type="ECO:0000313" key="6">
    <source>
        <dbReference type="Proteomes" id="UP000037035"/>
    </source>
</evidence>
<evidence type="ECO:0000256" key="3">
    <source>
        <dbReference type="ARBA" id="ARBA00022840"/>
    </source>
</evidence>
<dbReference type="PANTHER" id="PTHR45626">
    <property type="entry name" value="TRANSCRIPTION TERMINATION FACTOR 2-RELATED"/>
    <property type="match status" value="1"/>
</dbReference>
<dbReference type="AlphaFoldDB" id="A0A0L6VP00"/>
<organism evidence="5 6">
    <name type="scientific">Puccinia sorghi</name>
    <dbReference type="NCBI Taxonomy" id="27349"/>
    <lineage>
        <taxon>Eukaryota</taxon>
        <taxon>Fungi</taxon>
        <taxon>Dikarya</taxon>
        <taxon>Basidiomycota</taxon>
        <taxon>Pucciniomycotina</taxon>
        <taxon>Pucciniomycetes</taxon>
        <taxon>Pucciniales</taxon>
        <taxon>Pucciniaceae</taxon>
        <taxon>Puccinia</taxon>
    </lineage>
</organism>
<dbReference type="InterPro" id="IPR050628">
    <property type="entry name" value="SNF2_RAD54_helicase_TF"/>
</dbReference>
<dbReference type="EMBL" id="LAVV01002987">
    <property type="protein sequence ID" value="KNZ62453.1"/>
    <property type="molecule type" value="Genomic_DNA"/>
</dbReference>
<dbReference type="InterPro" id="IPR000330">
    <property type="entry name" value="SNF2_N"/>
</dbReference>
<dbReference type="GO" id="GO:0005524">
    <property type="term" value="F:ATP binding"/>
    <property type="evidence" value="ECO:0007669"/>
    <property type="project" value="UniProtKB-KW"/>
</dbReference>
<dbReference type="GO" id="GO:0005634">
    <property type="term" value="C:nucleus"/>
    <property type="evidence" value="ECO:0007669"/>
    <property type="project" value="TreeGrafter"/>
</dbReference>
<keyword evidence="2" id="KW-0378">Hydrolase</keyword>
<dbReference type="Pfam" id="PF00176">
    <property type="entry name" value="SNF2-rel_dom"/>
    <property type="match status" value="1"/>
</dbReference>
<keyword evidence="1" id="KW-0547">Nucleotide-binding</keyword>
<dbReference type="PANTHER" id="PTHR45626:SF22">
    <property type="entry name" value="DNA REPAIR PROTEIN RAD5"/>
    <property type="match status" value="1"/>
</dbReference>
<keyword evidence="3" id="KW-0067">ATP-binding</keyword>
<sequence length="283" mass="32702">MGLGKTLTSLALVTSSKHAAKSFERSHEGHSMTTLVVCPLCKLANWEAEIHKHVDLNVTAYLVYHGNKQKKLTRKVIFDSDIVLVTYNTLSSSYESPDDLLFQARWFRIILDEAHLVYQCDSRFVDQAEQGNSGVAKKQEVMSDGNTLAEPPQQPIHVALIYRCGTAIDLLQQLLATVSLRRLKIDVLDFPPTLEENVGLRLSQPWQDDYQKRYMDFANMYGVNRESDSWDPADFFQRQYNLPQEGITWQDSPVWWKASRNTRQLNRRGREQRPWYFLNGPCF</sequence>
<name>A0A0L6VP00_9BASI</name>
<dbReference type="SUPFAM" id="SSF52540">
    <property type="entry name" value="P-loop containing nucleoside triphosphate hydrolases"/>
    <property type="match status" value="1"/>
</dbReference>
<proteinExistence type="predicted"/>
<protein>
    <recommendedName>
        <fullName evidence="4">SNF2 N-terminal domain-containing protein</fullName>
    </recommendedName>
</protein>
<reference evidence="5 6" key="1">
    <citation type="submission" date="2015-08" db="EMBL/GenBank/DDBJ databases">
        <title>Next Generation Sequencing and Analysis of the Genome of Puccinia sorghi L Schw, the Causal Agent of Maize Common Rust.</title>
        <authorList>
            <person name="Rochi L."/>
            <person name="Burguener G."/>
            <person name="Darino M."/>
            <person name="Turjanski A."/>
            <person name="Kreff E."/>
            <person name="Dieguez M.J."/>
            <person name="Sacco F."/>
        </authorList>
    </citation>
    <scope>NUCLEOTIDE SEQUENCE [LARGE SCALE GENOMIC DNA]</scope>
    <source>
        <strain evidence="5 6">RO10H11247</strain>
    </source>
</reference>
<dbReference type="Proteomes" id="UP000037035">
    <property type="component" value="Unassembled WGS sequence"/>
</dbReference>
<evidence type="ECO:0000313" key="5">
    <source>
        <dbReference type="EMBL" id="KNZ62453.1"/>
    </source>
</evidence>
<dbReference type="InterPro" id="IPR027417">
    <property type="entry name" value="P-loop_NTPase"/>
</dbReference>
<keyword evidence="6" id="KW-1185">Reference proteome</keyword>
<accession>A0A0L6VP00</accession>
<comment type="caution">
    <text evidence="5">The sequence shown here is derived from an EMBL/GenBank/DDBJ whole genome shotgun (WGS) entry which is preliminary data.</text>
</comment>
<evidence type="ECO:0000256" key="1">
    <source>
        <dbReference type="ARBA" id="ARBA00022741"/>
    </source>
</evidence>
<dbReference type="InterPro" id="IPR038718">
    <property type="entry name" value="SNF2-like_sf"/>
</dbReference>
<dbReference type="STRING" id="27349.A0A0L6VP00"/>
<dbReference type="Gene3D" id="3.40.50.10810">
    <property type="entry name" value="Tandem AAA-ATPase domain"/>
    <property type="match status" value="1"/>
</dbReference>
<dbReference type="GO" id="GO:0016787">
    <property type="term" value="F:hydrolase activity"/>
    <property type="evidence" value="ECO:0007669"/>
    <property type="project" value="UniProtKB-KW"/>
</dbReference>
<evidence type="ECO:0000259" key="4">
    <source>
        <dbReference type="Pfam" id="PF00176"/>
    </source>
</evidence>